<dbReference type="SUPFAM" id="SSF48452">
    <property type="entry name" value="TPR-like"/>
    <property type="match status" value="1"/>
</dbReference>
<organism evidence="2">
    <name type="scientific">Anopheles coluzzii</name>
    <name type="common">African malaria mosquito</name>
    <dbReference type="NCBI Taxonomy" id="1518534"/>
    <lineage>
        <taxon>Eukaryota</taxon>
        <taxon>Metazoa</taxon>
        <taxon>Ecdysozoa</taxon>
        <taxon>Arthropoda</taxon>
        <taxon>Hexapoda</taxon>
        <taxon>Insecta</taxon>
        <taxon>Pterygota</taxon>
        <taxon>Neoptera</taxon>
        <taxon>Endopterygota</taxon>
        <taxon>Diptera</taxon>
        <taxon>Nematocera</taxon>
        <taxon>Culicoidea</taxon>
        <taxon>Culicidae</taxon>
        <taxon>Anophelinae</taxon>
        <taxon>Anopheles</taxon>
    </lineage>
</organism>
<dbReference type="EnsemblMetazoa" id="ACOM027282-RA">
    <property type="protein sequence ID" value="ACOM027282-PA.1"/>
    <property type="gene ID" value="ACOM027282"/>
</dbReference>
<evidence type="ECO:0000256" key="1">
    <source>
        <dbReference type="PROSITE-ProRule" id="PRU00339"/>
    </source>
</evidence>
<keyword evidence="1" id="KW-0802">TPR repeat</keyword>
<dbReference type="InterPro" id="IPR019734">
    <property type="entry name" value="TPR_rpt"/>
</dbReference>
<feature type="repeat" description="TPR" evidence="1">
    <location>
        <begin position="12"/>
        <end position="45"/>
    </location>
</feature>
<name>A0A8W7P871_ANOCL</name>
<dbReference type="AlphaFoldDB" id="A0A8W7P871"/>
<proteinExistence type="predicted"/>
<sequence length="111" mass="12377">MPVDGSREMCRHIGRGVIGILLQNQQDYNEAVESFRKAIRFRPSLAHGSIIMAPEGAKNEKRQNRAYIDSLEVFSLQCHNMLRKSYGTKQSSNVTVSGIRMCAPPSPREGG</sequence>
<dbReference type="Proteomes" id="UP000075882">
    <property type="component" value="Unassembled WGS sequence"/>
</dbReference>
<evidence type="ECO:0000313" key="2">
    <source>
        <dbReference type="EnsemblMetazoa" id="ACOM027282-PA.1"/>
    </source>
</evidence>
<accession>A0A8W7P871</accession>
<dbReference type="InterPro" id="IPR011990">
    <property type="entry name" value="TPR-like_helical_dom_sf"/>
</dbReference>
<reference evidence="2" key="1">
    <citation type="submission" date="2022-08" db="UniProtKB">
        <authorList>
            <consortium name="EnsemblMetazoa"/>
        </authorList>
    </citation>
    <scope>IDENTIFICATION</scope>
</reference>
<dbReference type="PROSITE" id="PS50005">
    <property type="entry name" value="TPR"/>
    <property type="match status" value="1"/>
</dbReference>
<protein>
    <submittedName>
        <fullName evidence="2">Uncharacterized protein</fullName>
    </submittedName>
</protein>